<comment type="caution">
    <text evidence="5">The sequence shown here is derived from an EMBL/GenBank/DDBJ whole genome shotgun (WGS) entry which is preliminary data.</text>
</comment>
<dbReference type="GO" id="GO:0000455">
    <property type="term" value="P:enzyme-directed rRNA pseudouridine synthesis"/>
    <property type="evidence" value="ECO:0007669"/>
    <property type="project" value="TreeGrafter"/>
</dbReference>
<dbReference type="SUPFAM" id="SSF55120">
    <property type="entry name" value="Pseudouridine synthase"/>
    <property type="match status" value="1"/>
</dbReference>
<dbReference type="GO" id="GO:0009982">
    <property type="term" value="F:pseudouridine synthase activity"/>
    <property type="evidence" value="ECO:0007669"/>
    <property type="project" value="InterPro"/>
</dbReference>
<evidence type="ECO:0000313" key="5">
    <source>
        <dbReference type="EMBL" id="MQT11305.1"/>
    </source>
</evidence>
<reference evidence="5 6" key="1">
    <citation type="submission" date="2019-09" db="EMBL/GenBank/DDBJ databases">
        <title>Segnochrobactrum spirostomi gen. nov., sp. nov., isolated from the ciliate Spirostomum cf. yagiui and description of a novel family, Segnochrobactraceae fam. nov. within the order Rhizobiales of the class Alphaproteobacteria.</title>
        <authorList>
            <person name="Akter S."/>
            <person name="Shazib S.U.A."/>
            <person name="Shin M.K."/>
        </authorList>
    </citation>
    <scope>NUCLEOTIDE SEQUENCE [LARGE SCALE GENOMIC DNA]</scope>
    <source>
        <strain evidence="5 6">Sp-1</strain>
    </source>
</reference>
<dbReference type="InterPro" id="IPR050188">
    <property type="entry name" value="RluA_PseudoU_synthase"/>
</dbReference>
<dbReference type="RefSeq" id="WP_153477828.1">
    <property type="nucleotide sequence ID" value="NZ_VWNA01000001.1"/>
</dbReference>
<protein>
    <submittedName>
        <fullName evidence="5">RluA family pseudouridine synthase</fullName>
    </submittedName>
</protein>
<dbReference type="EMBL" id="VWNA01000001">
    <property type="protein sequence ID" value="MQT11305.1"/>
    <property type="molecule type" value="Genomic_DNA"/>
</dbReference>
<accession>A0A6A7XY07</accession>
<dbReference type="InterPro" id="IPR006224">
    <property type="entry name" value="PsdUridine_synth_RluA-like_CS"/>
</dbReference>
<evidence type="ECO:0000256" key="2">
    <source>
        <dbReference type="ARBA" id="ARBA00023235"/>
    </source>
</evidence>
<dbReference type="GO" id="GO:0140098">
    <property type="term" value="F:catalytic activity, acting on RNA"/>
    <property type="evidence" value="ECO:0007669"/>
    <property type="project" value="UniProtKB-ARBA"/>
</dbReference>
<evidence type="ECO:0000256" key="3">
    <source>
        <dbReference type="SAM" id="MobiDB-lite"/>
    </source>
</evidence>
<dbReference type="Proteomes" id="UP000332515">
    <property type="component" value="Unassembled WGS sequence"/>
</dbReference>
<dbReference type="Pfam" id="PF00849">
    <property type="entry name" value="PseudoU_synth_2"/>
    <property type="match status" value="1"/>
</dbReference>
<dbReference type="PROSITE" id="PS01129">
    <property type="entry name" value="PSI_RLU"/>
    <property type="match status" value="1"/>
</dbReference>
<evidence type="ECO:0000313" key="6">
    <source>
        <dbReference type="Proteomes" id="UP000332515"/>
    </source>
</evidence>
<dbReference type="CDD" id="cd02869">
    <property type="entry name" value="PseudoU_synth_RluA_like"/>
    <property type="match status" value="1"/>
</dbReference>
<name>A0A6A7XY07_9HYPH</name>
<keyword evidence="6" id="KW-1185">Reference proteome</keyword>
<evidence type="ECO:0000259" key="4">
    <source>
        <dbReference type="Pfam" id="PF00849"/>
    </source>
</evidence>
<dbReference type="AlphaFoldDB" id="A0A6A7XY07"/>
<proteinExistence type="inferred from homology"/>
<gene>
    <name evidence="5" type="ORF">F0357_01180</name>
</gene>
<dbReference type="InterPro" id="IPR006145">
    <property type="entry name" value="PsdUridine_synth_RsuA/RluA"/>
</dbReference>
<dbReference type="PANTHER" id="PTHR21600">
    <property type="entry name" value="MITOCHONDRIAL RNA PSEUDOURIDINE SYNTHASE"/>
    <property type="match status" value="1"/>
</dbReference>
<dbReference type="Gene3D" id="3.30.2350.10">
    <property type="entry name" value="Pseudouridine synthase"/>
    <property type="match status" value="1"/>
</dbReference>
<comment type="similarity">
    <text evidence="1">Belongs to the pseudouridine synthase RluA family.</text>
</comment>
<dbReference type="PANTHER" id="PTHR21600:SF44">
    <property type="entry name" value="RIBOSOMAL LARGE SUBUNIT PSEUDOURIDINE SYNTHASE D"/>
    <property type="match status" value="1"/>
</dbReference>
<evidence type="ECO:0000256" key="1">
    <source>
        <dbReference type="ARBA" id="ARBA00010876"/>
    </source>
</evidence>
<feature type="region of interest" description="Disordered" evidence="3">
    <location>
        <begin position="1"/>
        <end position="23"/>
    </location>
</feature>
<organism evidence="5 6">
    <name type="scientific">Segnochrobactrum spirostomi</name>
    <dbReference type="NCBI Taxonomy" id="2608987"/>
    <lineage>
        <taxon>Bacteria</taxon>
        <taxon>Pseudomonadati</taxon>
        <taxon>Pseudomonadota</taxon>
        <taxon>Alphaproteobacteria</taxon>
        <taxon>Hyphomicrobiales</taxon>
        <taxon>Segnochrobactraceae</taxon>
        <taxon>Segnochrobactrum</taxon>
    </lineage>
</organism>
<dbReference type="GO" id="GO:0003723">
    <property type="term" value="F:RNA binding"/>
    <property type="evidence" value="ECO:0007669"/>
    <property type="project" value="InterPro"/>
</dbReference>
<keyword evidence="2" id="KW-0413">Isomerase</keyword>
<dbReference type="InterPro" id="IPR020103">
    <property type="entry name" value="PsdUridine_synth_cat_dom_sf"/>
</dbReference>
<sequence>MANDAGKRSGNGAEDGPDPLGLRPRVLYRDDAVIVLDKPAGIAVHKGPKGGIVLEDGFDALRFGQAQPPQLAHRLDKDTSGCLVLGRTGEAIAALGRLFAAKGRVEKHYWAVVQGGPTADEGTIDAPLRKRDAARGWWMVVDHANGQPSSTIWRVLGRGAGFAWLDMIPVTGRTHQLRIHAAHAGFPILGDPIYGQAARSGAHLHLHARGIAFTLGHQRVDVTAPVPDHMRAGLGLCGWRPEAG</sequence>
<feature type="domain" description="Pseudouridine synthase RsuA/RluA-like" evidence="4">
    <location>
        <begin position="33"/>
        <end position="183"/>
    </location>
</feature>